<sequence>MAAVLKAAVFALAIIAAEKRFTMADGAKEYNIKKFLTKNSVLLNMRTTHGTFNPCQWYQVENLGDSDVTVSAWIYIDNTKRTASGGHAKKWKFEGTDKMWSGDEGPDDDRDEKRLLYQDDDVTCGVLQYDEIYDSIGIEKRTYYELLVNKDHIRSVPNGCTDYYSKITENKKISENKEEDLKTCKFE</sequence>
<dbReference type="EMBL" id="GEDV01006497">
    <property type="protein sequence ID" value="JAP82060.1"/>
    <property type="molecule type" value="Transcribed_RNA"/>
</dbReference>
<dbReference type="InterPro" id="IPR012674">
    <property type="entry name" value="Calycin"/>
</dbReference>
<protein>
    <submittedName>
        <fullName evidence="2">Lipocalin</fullName>
    </submittedName>
</protein>
<name>A0A131YU95_RHIAP</name>
<dbReference type="AlphaFoldDB" id="A0A131YU95"/>
<reference evidence="2" key="1">
    <citation type="journal article" date="2016" name="Ticks Tick Borne Dis.">
        <title>De novo assembly and annotation of the salivary gland transcriptome of Rhipicephalus appendiculatus male and female ticks during blood feeding.</title>
        <authorList>
            <person name="de Castro M.H."/>
            <person name="de Klerk D."/>
            <person name="Pienaar R."/>
            <person name="Latif A.A."/>
            <person name="Rees D.J."/>
            <person name="Mans B.J."/>
        </authorList>
    </citation>
    <scope>NUCLEOTIDE SEQUENCE</scope>
    <source>
        <tissue evidence="2">Salivary glands</tissue>
    </source>
</reference>
<evidence type="ECO:0000313" key="2">
    <source>
        <dbReference type="EMBL" id="JAP82060.1"/>
    </source>
</evidence>
<accession>A0A131YU95</accession>
<evidence type="ECO:0000256" key="1">
    <source>
        <dbReference type="SAM" id="SignalP"/>
    </source>
</evidence>
<organism evidence="2">
    <name type="scientific">Rhipicephalus appendiculatus</name>
    <name type="common">Brown ear tick</name>
    <dbReference type="NCBI Taxonomy" id="34631"/>
    <lineage>
        <taxon>Eukaryota</taxon>
        <taxon>Metazoa</taxon>
        <taxon>Ecdysozoa</taxon>
        <taxon>Arthropoda</taxon>
        <taxon>Chelicerata</taxon>
        <taxon>Arachnida</taxon>
        <taxon>Acari</taxon>
        <taxon>Parasitiformes</taxon>
        <taxon>Ixodida</taxon>
        <taxon>Ixodoidea</taxon>
        <taxon>Ixodidae</taxon>
        <taxon>Rhipicephalinae</taxon>
        <taxon>Rhipicephalus</taxon>
        <taxon>Rhipicephalus</taxon>
    </lineage>
</organism>
<dbReference type="Gene3D" id="2.40.128.20">
    <property type="match status" value="1"/>
</dbReference>
<proteinExistence type="predicted"/>
<feature type="signal peptide" evidence="1">
    <location>
        <begin position="1"/>
        <end position="24"/>
    </location>
</feature>
<keyword evidence="1" id="KW-0732">Signal</keyword>
<feature type="chain" id="PRO_5007286133" evidence="1">
    <location>
        <begin position="25"/>
        <end position="187"/>
    </location>
</feature>